<dbReference type="PANTHER" id="PTHR39400:SF1">
    <property type="entry name" value="PIG-P DOMAIN-CONTAINING PROTEIN"/>
    <property type="match status" value="1"/>
</dbReference>
<feature type="compositionally biased region" description="Low complexity" evidence="1">
    <location>
        <begin position="315"/>
        <end position="326"/>
    </location>
</feature>
<dbReference type="InterPro" id="IPR029164">
    <property type="entry name" value="PIG-Y"/>
</dbReference>
<feature type="compositionally biased region" description="Low complexity" evidence="1">
    <location>
        <begin position="71"/>
        <end position="98"/>
    </location>
</feature>
<feature type="compositionally biased region" description="Low complexity" evidence="1">
    <location>
        <begin position="280"/>
        <end position="290"/>
    </location>
</feature>
<feature type="region of interest" description="Disordered" evidence="1">
    <location>
        <begin position="1"/>
        <end position="105"/>
    </location>
</feature>
<feature type="compositionally biased region" description="Polar residues" evidence="1">
    <location>
        <begin position="218"/>
        <end position="230"/>
    </location>
</feature>
<sequence length="453" mass="48314">MAETSSLVVPGAGASADTPSTVSTRPSAPVRKRSGSGAGGLLSKLPFMRSSGEHRPRSRRNTNEADPAAVSSSTTSKFPPTPSFTSIPAEPSAAAPSPRLAGTAVPQPQQFPQIYHQLPILQPQPLQPKTRRRRGSLRKVALLGRGAQRERRDRGLTIDTKLDVYGGVNGAPAVEITTNNPTKGATVTSTSSPNITSSPQQLVSKRYNGLGITNHSINTTVPMSMDSSAGNGYPDPEATPTATMASTSITSPRDIATASTRSPSISYSTTDDEDVLHMAIPIPSTSSSSPLRPERGSLSSGSDSYFLNLPPQPRTPSLTLPASSLSQRRRQTSGVQQRAKSPLALTPLAAAVSSLPPPDDWDYSETEWWGWVVLIVTWAVFVTGMGSCLGVWSWAWDVGTTPYAPPELEDDPTLPIVGYYPALIILTCVMAWVWVVVAWVGMKYFRHARVSGD</sequence>
<gene>
    <name evidence="3" type="ORF">QBC38DRAFT_481037</name>
</gene>
<feature type="transmembrane region" description="Helical" evidence="2">
    <location>
        <begin position="416"/>
        <end position="440"/>
    </location>
</feature>
<feature type="compositionally biased region" description="Polar residues" evidence="1">
    <location>
        <begin position="17"/>
        <end position="26"/>
    </location>
</feature>
<evidence type="ECO:0000256" key="2">
    <source>
        <dbReference type="SAM" id="Phobius"/>
    </source>
</evidence>
<reference evidence="3" key="2">
    <citation type="submission" date="2023-05" db="EMBL/GenBank/DDBJ databases">
        <authorList>
            <consortium name="Lawrence Berkeley National Laboratory"/>
            <person name="Steindorff A."/>
            <person name="Hensen N."/>
            <person name="Bonometti L."/>
            <person name="Westerberg I."/>
            <person name="Brannstrom I.O."/>
            <person name="Guillou S."/>
            <person name="Cros-Aarteil S."/>
            <person name="Calhoun S."/>
            <person name="Haridas S."/>
            <person name="Kuo A."/>
            <person name="Mondo S."/>
            <person name="Pangilinan J."/>
            <person name="Riley R."/>
            <person name="Labutti K."/>
            <person name="Andreopoulos B."/>
            <person name="Lipzen A."/>
            <person name="Chen C."/>
            <person name="Yanf M."/>
            <person name="Daum C."/>
            <person name="Ng V."/>
            <person name="Clum A."/>
            <person name="Ohm R."/>
            <person name="Martin F."/>
            <person name="Silar P."/>
            <person name="Natvig D."/>
            <person name="Lalanne C."/>
            <person name="Gautier V."/>
            <person name="Ament-Velasquez S.L."/>
            <person name="Kruys A."/>
            <person name="Hutchinson M.I."/>
            <person name="Powell A.J."/>
            <person name="Barry K."/>
            <person name="Miller A.N."/>
            <person name="Grigoriev I.V."/>
            <person name="Debuchy R."/>
            <person name="Gladieux P."/>
            <person name="Thoren M.H."/>
            <person name="Johannesson H."/>
        </authorList>
    </citation>
    <scope>NUCLEOTIDE SEQUENCE</scope>
    <source>
        <strain evidence="3">CBS 990.96</strain>
    </source>
</reference>
<dbReference type="PANTHER" id="PTHR39400">
    <property type="entry name" value="YALI0E29227P"/>
    <property type="match status" value="1"/>
</dbReference>
<dbReference type="AlphaFoldDB" id="A0AAN7BMY0"/>
<dbReference type="EMBL" id="MU865351">
    <property type="protein sequence ID" value="KAK4226237.1"/>
    <property type="molecule type" value="Genomic_DNA"/>
</dbReference>
<organism evidence="3 4">
    <name type="scientific">Podospora fimiseda</name>
    <dbReference type="NCBI Taxonomy" id="252190"/>
    <lineage>
        <taxon>Eukaryota</taxon>
        <taxon>Fungi</taxon>
        <taxon>Dikarya</taxon>
        <taxon>Ascomycota</taxon>
        <taxon>Pezizomycotina</taxon>
        <taxon>Sordariomycetes</taxon>
        <taxon>Sordariomycetidae</taxon>
        <taxon>Sordariales</taxon>
        <taxon>Podosporaceae</taxon>
        <taxon>Podospora</taxon>
    </lineage>
</organism>
<feature type="region of interest" description="Disordered" evidence="1">
    <location>
        <begin position="175"/>
        <end position="199"/>
    </location>
</feature>
<accession>A0AAN7BMY0</accession>
<keyword evidence="2" id="KW-0812">Transmembrane</keyword>
<feature type="compositionally biased region" description="Low complexity" evidence="1">
    <location>
        <begin position="186"/>
        <end position="198"/>
    </location>
</feature>
<reference evidence="3" key="1">
    <citation type="journal article" date="2023" name="Mol. Phylogenet. Evol.">
        <title>Genome-scale phylogeny and comparative genomics of the fungal order Sordariales.</title>
        <authorList>
            <person name="Hensen N."/>
            <person name="Bonometti L."/>
            <person name="Westerberg I."/>
            <person name="Brannstrom I.O."/>
            <person name="Guillou S."/>
            <person name="Cros-Aarteil S."/>
            <person name="Calhoun S."/>
            <person name="Haridas S."/>
            <person name="Kuo A."/>
            <person name="Mondo S."/>
            <person name="Pangilinan J."/>
            <person name="Riley R."/>
            <person name="LaButti K."/>
            <person name="Andreopoulos B."/>
            <person name="Lipzen A."/>
            <person name="Chen C."/>
            <person name="Yan M."/>
            <person name="Daum C."/>
            <person name="Ng V."/>
            <person name="Clum A."/>
            <person name="Steindorff A."/>
            <person name="Ohm R.A."/>
            <person name="Martin F."/>
            <person name="Silar P."/>
            <person name="Natvig D.O."/>
            <person name="Lalanne C."/>
            <person name="Gautier V."/>
            <person name="Ament-Velasquez S.L."/>
            <person name="Kruys A."/>
            <person name="Hutchinson M.I."/>
            <person name="Powell A.J."/>
            <person name="Barry K."/>
            <person name="Miller A.N."/>
            <person name="Grigoriev I.V."/>
            <person name="Debuchy R."/>
            <person name="Gladieux P."/>
            <person name="Hiltunen Thoren M."/>
            <person name="Johannesson H."/>
        </authorList>
    </citation>
    <scope>NUCLEOTIDE SEQUENCE</scope>
    <source>
        <strain evidence="3">CBS 990.96</strain>
    </source>
</reference>
<keyword evidence="2" id="KW-0472">Membrane</keyword>
<dbReference type="Pfam" id="PF15159">
    <property type="entry name" value="PIG-Y"/>
    <property type="match status" value="1"/>
</dbReference>
<evidence type="ECO:0000313" key="3">
    <source>
        <dbReference type="EMBL" id="KAK4226237.1"/>
    </source>
</evidence>
<name>A0AAN7BMY0_9PEZI</name>
<keyword evidence="2" id="KW-1133">Transmembrane helix</keyword>
<evidence type="ECO:0000313" key="4">
    <source>
        <dbReference type="Proteomes" id="UP001301958"/>
    </source>
</evidence>
<evidence type="ECO:0000256" key="1">
    <source>
        <dbReference type="SAM" id="MobiDB-lite"/>
    </source>
</evidence>
<proteinExistence type="predicted"/>
<protein>
    <submittedName>
        <fullName evidence="3">Uncharacterized protein</fullName>
    </submittedName>
</protein>
<feature type="compositionally biased region" description="Polar residues" evidence="1">
    <location>
        <begin position="240"/>
        <end position="269"/>
    </location>
</feature>
<dbReference type="Proteomes" id="UP001301958">
    <property type="component" value="Unassembled WGS sequence"/>
</dbReference>
<keyword evidence="4" id="KW-1185">Reference proteome</keyword>
<feature type="region of interest" description="Disordered" evidence="1">
    <location>
        <begin position="218"/>
        <end position="339"/>
    </location>
</feature>
<feature type="compositionally biased region" description="Polar residues" evidence="1">
    <location>
        <begin position="176"/>
        <end position="185"/>
    </location>
</feature>
<comment type="caution">
    <text evidence="3">The sequence shown here is derived from an EMBL/GenBank/DDBJ whole genome shotgun (WGS) entry which is preliminary data.</text>
</comment>
<feature type="transmembrane region" description="Helical" evidence="2">
    <location>
        <begin position="368"/>
        <end position="396"/>
    </location>
</feature>